<feature type="transmembrane region" description="Helical" evidence="4">
    <location>
        <begin position="347"/>
        <end position="370"/>
    </location>
</feature>
<feature type="transmembrane region" description="Helical" evidence="4">
    <location>
        <begin position="12"/>
        <end position="33"/>
    </location>
</feature>
<keyword evidence="3 4" id="KW-0472">Membrane</keyword>
<feature type="transmembrane region" description="Helical" evidence="4">
    <location>
        <begin position="320"/>
        <end position="341"/>
    </location>
</feature>
<feature type="transmembrane region" description="Helical" evidence="4">
    <location>
        <begin position="71"/>
        <end position="91"/>
    </location>
</feature>
<feature type="transmembrane region" description="Helical" evidence="4">
    <location>
        <begin position="97"/>
        <end position="119"/>
    </location>
</feature>
<dbReference type="InterPro" id="IPR011701">
    <property type="entry name" value="MFS"/>
</dbReference>
<dbReference type="PANTHER" id="PTHR23521">
    <property type="entry name" value="TRANSPORTER MFS SUPERFAMILY"/>
    <property type="match status" value="1"/>
</dbReference>
<protein>
    <submittedName>
        <fullName evidence="6">Major facilitator transporter</fullName>
    </submittedName>
</protein>
<dbReference type="SUPFAM" id="SSF103473">
    <property type="entry name" value="MFS general substrate transporter"/>
    <property type="match status" value="1"/>
</dbReference>
<keyword evidence="7" id="KW-1185">Reference proteome</keyword>
<feature type="transmembrane region" description="Helical" evidence="4">
    <location>
        <begin position="156"/>
        <end position="177"/>
    </location>
</feature>
<dbReference type="Proteomes" id="UP000035287">
    <property type="component" value="Chromosome"/>
</dbReference>
<dbReference type="PANTHER" id="PTHR23521:SF3">
    <property type="entry name" value="MFS TRANSPORTER"/>
    <property type="match status" value="1"/>
</dbReference>
<gene>
    <name evidence="6" type="ORF">AB433_05800</name>
</gene>
<sequence length="406" mass="42258">MLTAIYPVRSLLLAIFLLMLGNGFVATLLSIRLESANASAPVIGVMAAAYFAGLMLGSLRISPVIARVGHIRAFAAVVSLLSASTLAYSLYMHPAFWMVLRLIDGLCVAGVFVCLESWLNQRAESLTRGTILAAYMIALYSGQAAGQFLLNMGGSLMLPFVISSILVTLSAIPVLLTRIEGPQTGTPETLSLRLLYSASPLGMVGVGTTGLILGAFYGLGPVYASRLGLDLKGVSVFMSCVIAGGVVLQGPLGHLSDRFDRRRVIVFVLMCGLAASLALGALGGTALLPVFGALFGGLAFALYPLCVAHTNDRLTSDQRLSASGGLILVYSIGAVAGPLGGAVAMSAFGAAGLFWFVGGALALALVFAVWRQARTEAVDDALQQPFQPLPRTTTMTAPLEPASDEV</sequence>
<dbReference type="GO" id="GO:0022857">
    <property type="term" value="F:transmembrane transporter activity"/>
    <property type="evidence" value="ECO:0007669"/>
    <property type="project" value="InterPro"/>
</dbReference>
<dbReference type="Gene3D" id="1.20.1250.20">
    <property type="entry name" value="MFS general substrate transporter like domains"/>
    <property type="match status" value="2"/>
</dbReference>
<dbReference type="OrthoDB" id="9797524at2"/>
<feature type="transmembrane region" description="Helical" evidence="4">
    <location>
        <begin position="264"/>
        <end position="282"/>
    </location>
</feature>
<dbReference type="InterPro" id="IPR036259">
    <property type="entry name" value="MFS_trans_sf"/>
</dbReference>
<dbReference type="InterPro" id="IPR020846">
    <property type="entry name" value="MFS_dom"/>
</dbReference>
<feature type="transmembrane region" description="Helical" evidence="4">
    <location>
        <begin position="231"/>
        <end position="252"/>
    </location>
</feature>
<evidence type="ECO:0000259" key="5">
    <source>
        <dbReference type="PROSITE" id="PS50850"/>
    </source>
</evidence>
<dbReference type="KEGG" id="cna:AB433_05800"/>
<dbReference type="PROSITE" id="PS50850">
    <property type="entry name" value="MFS"/>
    <property type="match status" value="1"/>
</dbReference>
<keyword evidence="2 4" id="KW-1133">Transmembrane helix</keyword>
<dbReference type="Pfam" id="PF07690">
    <property type="entry name" value="MFS_1"/>
    <property type="match status" value="1"/>
</dbReference>
<evidence type="ECO:0000313" key="6">
    <source>
        <dbReference type="EMBL" id="AKM11579.1"/>
    </source>
</evidence>
<evidence type="ECO:0000313" key="7">
    <source>
        <dbReference type="Proteomes" id="UP000035287"/>
    </source>
</evidence>
<feature type="domain" description="Major facilitator superfamily (MFS) profile" evidence="5">
    <location>
        <begin position="7"/>
        <end position="376"/>
    </location>
</feature>
<feature type="transmembrane region" description="Helical" evidence="4">
    <location>
        <begin position="131"/>
        <end position="150"/>
    </location>
</feature>
<proteinExistence type="predicted"/>
<keyword evidence="1 4" id="KW-0812">Transmembrane</keyword>
<dbReference type="PATRIC" id="fig|1348774.3.peg.1216"/>
<dbReference type="CDD" id="cd17477">
    <property type="entry name" value="MFS_YcaD_like"/>
    <property type="match status" value="1"/>
</dbReference>
<feature type="transmembrane region" description="Helical" evidence="4">
    <location>
        <begin position="39"/>
        <end position="59"/>
    </location>
</feature>
<dbReference type="EMBL" id="CP011770">
    <property type="protein sequence ID" value="AKM11579.1"/>
    <property type="molecule type" value="Genomic_DNA"/>
</dbReference>
<dbReference type="GO" id="GO:0005886">
    <property type="term" value="C:plasma membrane"/>
    <property type="evidence" value="ECO:0007669"/>
    <property type="project" value="TreeGrafter"/>
</dbReference>
<evidence type="ECO:0000256" key="2">
    <source>
        <dbReference type="ARBA" id="ARBA00022989"/>
    </source>
</evidence>
<evidence type="ECO:0000256" key="1">
    <source>
        <dbReference type="ARBA" id="ARBA00022692"/>
    </source>
</evidence>
<dbReference type="InterPro" id="IPR047200">
    <property type="entry name" value="MFS_YcaD-like"/>
</dbReference>
<accession>A0A0G3XLS8</accession>
<dbReference type="AlphaFoldDB" id="A0A0G3XLS8"/>
<evidence type="ECO:0000256" key="3">
    <source>
        <dbReference type="ARBA" id="ARBA00023136"/>
    </source>
</evidence>
<organism evidence="6 7">
    <name type="scientific">Croceicoccus naphthovorans</name>
    <dbReference type="NCBI Taxonomy" id="1348774"/>
    <lineage>
        <taxon>Bacteria</taxon>
        <taxon>Pseudomonadati</taxon>
        <taxon>Pseudomonadota</taxon>
        <taxon>Alphaproteobacteria</taxon>
        <taxon>Sphingomonadales</taxon>
        <taxon>Erythrobacteraceae</taxon>
        <taxon>Croceicoccus</taxon>
    </lineage>
</organism>
<feature type="transmembrane region" description="Helical" evidence="4">
    <location>
        <begin position="198"/>
        <end position="219"/>
    </location>
</feature>
<dbReference type="RefSeq" id="WP_047823431.1">
    <property type="nucleotide sequence ID" value="NZ_CP011770.1"/>
</dbReference>
<feature type="transmembrane region" description="Helical" evidence="4">
    <location>
        <begin position="288"/>
        <end position="308"/>
    </location>
</feature>
<reference evidence="6 7" key="1">
    <citation type="submission" date="2015-06" db="EMBL/GenBank/DDBJ databases">
        <authorList>
            <person name="Zeng Y."/>
            <person name="Huang Y."/>
        </authorList>
    </citation>
    <scope>NUCLEOTIDE SEQUENCE [LARGE SCALE GENOMIC DNA]</scope>
    <source>
        <strain evidence="6 7">PQ-2</strain>
    </source>
</reference>
<evidence type="ECO:0000256" key="4">
    <source>
        <dbReference type="SAM" id="Phobius"/>
    </source>
</evidence>
<dbReference type="STRING" id="1348774.AB433_05800"/>
<name>A0A0G3XLS8_9SPHN</name>